<keyword evidence="6 13" id="KW-0812">Transmembrane</keyword>
<dbReference type="Gene3D" id="2.70.98.90">
    <property type="match status" value="1"/>
</dbReference>
<keyword evidence="10 13" id="KW-0143">Chaperone</keyword>
<evidence type="ECO:0000256" key="11">
    <source>
        <dbReference type="ARBA" id="ARBA00033245"/>
    </source>
</evidence>
<dbReference type="EMBL" id="MSDO01000012">
    <property type="protein sequence ID" value="OLO04240.1"/>
    <property type="molecule type" value="Genomic_DNA"/>
</dbReference>
<feature type="domain" description="Membrane insertase YidC N-terminal" evidence="16">
    <location>
        <begin position="84"/>
        <end position="356"/>
    </location>
</feature>
<keyword evidence="5 13" id="KW-1003">Cell membrane</keyword>
<protein>
    <recommendedName>
        <fullName evidence="3 13">Membrane protein insertase YidC</fullName>
    </recommendedName>
    <alternativeName>
        <fullName evidence="12 13">Foldase YidC</fullName>
    </alternativeName>
    <alternativeName>
        <fullName evidence="11 13">Membrane integrase YidC</fullName>
    </alternativeName>
    <alternativeName>
        <fullName evidence="13">Membrane protein YidC</fullName>
    </alternativeName>
</protein>
<feature type="transmembrane region" description="Helical" evidence="13">
    <location>
        <begin position="506"/>
        <end position="531"/>
    </location>
</feature>
<evidence type="ECO:0000256" key="1">
    <source>
        <dbReference type="ARBA" id="ARBA00004429"/>
    </source>
</evidence>
<proteinExistence type="inferred from homology"/>
<comment type="subcellular location">
    <subcellularLocation>
        <location evidence="1">Cell inner membrane</location>
        <topology evidence="1">Multi-pass membrane protein</topology>
    </subcellularLocation>
    <subcellularLocation>
        <location evidence="13">Cell membrane</location>
        <topology evidence="13">Multi-pass membrane protein</topology>
    </subcellularLocation>
</comment>
<dbReference type="InterPro" id="IPR019998">
    <property type="entry name" value="Membr_insert_YidC"/>
</dbReference>
<dbReference type="CDD" id="cd20070">
    <property type="entry name" value="5TM_YidC_Alb3"/>
    <property type="match status" value="1"/>
</dbReference>
<dbReference type="PRINTS" id="PR01900">
    <property type="entry name" value="YIDCPROTEIN"/>
</dbReference>
<feature type="transmembrane region" description="Helical" evidence="13">
    <location>
        <begin position="477"/>
        <end position="494"/>
    </location>
</feature>
<evidence type="ECO:0000256" key="10">
    <source>
        <dbReference type="ARBA" id="ARBA00023186"/>
    </source>
</evidence>
<dbReference type="InterPro" id="IPR047196">
    <property type="entry name" value="YidC_ALB_C"/>
</dbReference>
<evidence type="ECO:0000256" key="4">
    <source>
        <dbReference type="ARBA" id="ARBA00022448"/>
    </source>
</evidence>
<dbReference type="InterPro" id="IPR001708">
    <property type="entry name" value="YidC/ALB3/OXA1/COX18"/>
</dbReference>
<evidence type="ECO:0000313" key="18">
    <source>
        <dbReference type="Proteomes" id="UP000186878"/>
    </source>
</evidence>
<dbReference type="NCBIfam" id="NF002353">
    <property type="entry name" value="PRK01318.1-4"/>
    <property type="match status" value="1"/>
</dbReference>
<feature type="domain" description="Membrane insertase YidC/Oxa/ALB C-terminal" evidence="15">
    <location>
        <begin position="367"/>
        <end position="544"/>
    </location>
</feature>
<dbReference type="HAMAP" id="MF_01810">
    <property type="entry name" value="YidC_type1"/>
    <property type="match status" value="1"/>
</dbReference>
<dbReference type="NCBIfam" id="TIGR03592">
    <property type="entry name" value="yidC_oxa1_cterm"/>
    <property type="match status" value="1"/>
</dbReference>
<dbReference type="OrthoDB" id="9780552at2"/>
<dbReference type="NCBIfam" id="TIGR03593">
    <property type="entry name" value="yidC_nterm"/>
    <property type="match status" value="1"/>
</dbReference>
<dbReference type="PRINTS" id="PR00701">
    <property type="entry name" value="60KDINNERMP"/>
</dbReference>
<dbReference type="Proteomes" id="UP000186878">
    <property type="component" value="Unassembled WGS sequence"/>
</dbReference>
<keyword evidence="18" id="KW-1185">Reference proteome</keyword>
<dbReference type="Pfam" id="PF14849">
    <property type="entry name" value="YidC_periplas"/>
    <property type="match status" value="1"/>
</dbReference>
<evidence type="ECO:0000256" key="13">
    <source>
        <dbReference type="HAMAP-Rule" id="MF_01810"/>
    </source>
</evidence>
<comment type="similarity">
    <text evidence="2 13">Belongs to the OXA1/ALB3/YidC family. Type 1 subfamily.</text>
</comment>
<dbReference type="AlphaFoldDB" id="A0A1Q8SS23"/>
<evidence type="ECO:0000313" key="17">
    <source>
        <dbReference type="EMBL" id="OLO04240.1"/>
    </source>
</evidence>
<dbReference type="GO" id="GO:0015031">
    <property type="term" value="P:protein transport"/>
    <property type="evidence" value="ECO:0007669"/>
    <property type="project" value="UniProtKB-KW"/>
</dbReference>
<feature type="compositionally biased region" description="Polar residues" evidence="14">
    <location>
        <begin position="43"/>
        <end position="61"/>
    </location>
</feature>
<reference evidence="17 18" key="1">
    <citation type="submission" date="2016-12" db="EMBL/GenBank/DDBJ databases">
        <title>Draft genome sequences of strains Salinicola socius SMB35, Salinicola sp. MH3R3-1 and Chromohalobacter sp. SMB17 from the Verkhnekamsk potash mining region of Russia.</title>
        <authorList>
            <person name="Mavrodi D.V."/>
            <person name="Olsson B.E."/>
            <person name="Korsakova E.S."/>
            <person name="Pyankova A."/>
            <person name="Mavrodi O.V."/>
            <person name="Plotnikova E.G."/>
        </authorList>
    </citation>
    <scope>NUCLEOTIDE SEQUENCE [LARGE SCALE GENOMIC DNA]</scope>
    <source>
        <strain evidence="17 18">SMB35</strain>
    </source>
</reference>
<evidence type="ECO:0000256" key="7">
    <source>
        <dbReference type="ARBA" id="ARBA00022927"/>
    </source>
</evidence>
<dbReference type="GO" id="GO:0032977">
    <property type="term" value="F:membrane insertase activity"/>
    <property type="evidence" value="ECO:0007669"/>
    <property type="project" value="InterPro"/>
</dbReference>
<evidence type="ECO:0000256" key="8">
    <source>
        <dbReference type="ARBA" id="ARBA00022989"/>
    </source>
</evidence>
<evidence type="ECO:0000256" key="2">
    <source>
        <dbReference type="ARBA" id="ARBA00010527"/>
    </source>
</evidence>
<comment type="function">
    <text evidence="13">Required for the insertion and/or proper folding and/or complex formation of integral membrane proteins into the membrane. Involved in integration of membrane proteins that insert both dependently and independently of the Sec translocase complex, as well as at least some lipoproteins. Aids folding of multispanning membrane proteins.</text>
</comment>
<name>A0A1Q8SS23_9GAMM</name>
<evidence type="ECO:0000256" key="6">
    <source>
        <dbReference type="ARBA" id="ARBA00022692"/>
    </source>
</evidence>
<evidence type="ECO:0000256" key="12">
    <source>
        <dbReference type="ARBA" id="ARBA00033342"/>
    </source>
</evidence>
<feature type="region of interest" description="Disordered" evidence="14">
    <location>
        <begin position="38"/>
        <end position="79"/>
    </location>
</feature>
<dbReference type="PANTHER" id="PTHR12428">
    <property type="entry name" value="OXA1"/>
    <property type="match status" value="1"/>
</dbReference>
<organism evidence="17 18">
    <name type="scientific">Salinicola socius</name>
    <dbReference type="NCBI Taxonomy" id="404433"/>
    <lineage>
        <taxon>Bacteria</taxon>
        <taxon>Pseudomonadati</taxon>
        <taxon>Pseudomonadota</taxon>
        <taxon>Gammaproteobacteria</taxon>
        <taxon>Oceanospirillales</taxon>
        <taxon>Halomonadaceae</taxon>
        <taxon>Salinicola</taxon>
    </lineage>
</organism>
<dbReference type="InterPro" id="IPR028055">
    <property type="entry name" value="YidC/Oxa/ALB_C"/>
</dbReference>
<dbReference type="STRING" id="404433.BTW07_10140"/>
<evidence type="ECO:0000256" key="3">
    <source>
        <dbReference type="ARBA" id="ARBA00015325"/>
    </source>
</evidence>
<dbReference type="NCBIfam" id="NF002352">
    <property type="entry name" value="PRK01318.1-3"/>
    <property type="match status" value="1"/>
</dbReference>
<dbReference type="Pfam" id="PF02096">
    <property type="entry name" value="60KD_IMP"/>
    <property type="match status" value="1"/>
</dbReference>
<dbReference type="PANTHER" id="PTHR12428:SF65">
    <property type="entry name" value="CYTOCHROME C OXIDASE ASSEMBLY PROTEIN COX18, MITOCHONDRIAL"/>
    <property type="match status" value="1"/>
</dbReference>
<comment type="subunit">
    <text evidence="13">Interacts with the Sec translocase complex via SecD. Specifically interacts with transmembrane segments of nascent integral membrane proteins during membrane integration.</text>
</comment>
<dbReference type="InterPro" id="IPR038221">
    <property type="entry name" value="YidC_periplasmic_sf"/>
</dbReference>
<evidence type="ECO:0000256" key="9">
    <source>
        <dbReference type="ARBA" id="ARBA00023136"/>
    </source>
</evidence>
<evidence type="ECO:0000256" key="5">
    <source>
        <dbReference type="ARBA" id="ARBA00022475"/>
    </source>
</evidence>
<dbReference type="GO" id="GO:0005886">
    <property type="term" value="C:plasma membrane"/>
    <property type="evidence" value="ECO:0007669"/>
    <property type="project" value="UniProtKB-SubCell"/>
</dbReference>
<dbReference type="CDD" id="cd19961">
    <property type="entry name" value="EcYidC-like_peri"/>
    <property type="match status" value="1"/>
</dbReference>
<keyword evidence="4 13" id="KW-0813">Transport</keyword>
<dbReference type="InterPro" id="IPR028053">
    <property type="entry name" value="Membr_insert_YidC_N"/>
</dbReference>
<keyword evidence="9 13" id="KW-0472">Membrane</keyword>
<dbReference type="GO" id="GO:0051205">
    <property type="term" value="P:protein insertion into membrane"/>
    <property type="evidence" value="ECO:0007669"/>
    <property type="project" value="TreeGrafter"/>
</dbReference>
<evidence type="ECO:0000259" key="15">
    <source>
        <dbReference type="Pfam" id="PF02096"/>
    </source>
</evidence>
<feature type="transmembrane region" description="Helical" evidence="13">
    <location>
        <begin position="367"/>
        <end position="387"/>
    </location>
</feature>
<gene>
    <name evidence="13" type="primary">yidC</name>
    <name evidence="17" type="ORF">BTW07_10140</name>
</gene>
<sequence length="563" mass="62946">MDLKRLLFVIPLAVLAYLLIMQWNQDYGQNVVNNPAPEMAASAGNSDSSEGGTLSVPTDSDGNAKPIQDDMPADADPAQGSNLIQVQSDVLDLRINPNGGDIVYAALFGHDQALDSNTPFVLLSDNNVRSYVAKSGLQIEGHSGRIPFTADQNSYQLSEGEDSINVDLHGSVNGVDIIKRFVIKRDDYAVKVEYLIDNESQQPVTARFIGQLARDQSPDPTSGQGVGMHSFLGAAFSSPEEKYSKVDFEDIRKGNFQNRDVKGGWVAMIQHYFTSAWVPNPDQQNLYYGNVDNRDRTVAAFAGPNRTIEPGQQATLAATLFVGPKVQDRLEAVAPNLELTVDFGWLWFLANPLFWLLEKIHGLIGNWGWSIVLLTVCVKIVLFPLAAKAYKSMARMRKMGPEMKRLKEQYGDDRQRMSQEMMKFYQKEKINPLGGCLPMVIQMPVFIALYWMLMESVELRHAPFMLWINDLSAKDPYFILPIIMGGTMLLQQFLNPTPPDPMQAKIMKMLPVVFTFFFLWFPAGLVIYWIVNNSISILQQWFITNKVLKEDAGDSGKAVKAKG</sequence>
<feature type="transmembrane region" description="Helical" evidence="13">
    <location>
        <begin position="430"/>
        <end position="453"/>
    </location>
</feature>
<evidence type="ECO:0000259" key="16">
    <source>
        <dbReference type="Pfam" id="PF14849"/>
    </source>
</evidence>
<evidence type="ECO:0000256" key="14">
    <source>
        <dbReference type="SAM" id="MobiDB-lite"/>
    </source>
</evidence>
<keyword evidence="7 13" id="KW-0653">Protein transport</keyword>
<comment type="caution">
    <text evidence="17">The sequence shown here is derived from an EMBL/GenBank/DDBJ whole genome shotgun (WGS) entry which is preliminary data.</text>
</comment>
<dbReference type="RefSeq" id="WP_075570061.1">
    <property type="nucleotide sequence ID" value="NZ_MSDO01000012.1"/>
</dbReference>
<keyword evidence="8 13" id="KW-1133">Transmembrane helix</keyword>
<accession>A0A1Q8SS23</accession>